<dbReference type="SUPFAM" id="SSF63829">
    <property type="entry name" value="Calcium-dependent phosphotriesterase"/>
    <property type="match status" value="1"/>
</dbReference>
<keyword evidence="2" id="KW-1185">Reference proteome</keyword>
<gene>
    <name evidence="1" type="ORF">GF068_06630</name>
</gene>
<protein>
    <recommendedName>
        <fullName evidence="3">SMP-30/Gluconolactonase/LRE-like region domain-containing protein</fullName>
    </recommendedName>
</protein>
<dbReference type="Proteomes" id="UP000440224">
    <property type="component" value="Unassembled WGS sequence"/>
</dbReference>
<evidence type="ECO:0008006" key="3">
    <source>
        <dbReference type="Google" id="ProtNLM"/>
    </source>
</evidence>
<dbReference type="EMBL" id="WJIE01000002">
    <property type="protein sequence ID" value="MRG91598.1"/>
    <property type="molecule type" value="Genomic_DNA"/>
</dbReference>
<name>A0A6N7PHZ3_9BACT</name>
<proteinExistence type="predicted"/>
<dbReference type="SUPFAM" id="SSF75011">
    <property type="entry name" value="3-carboxy-cis,cis-mucoante lactonizing enzyme"/>
    <property type="match status" value="1"/>
</dbReference>
<dbReference type="Gene3D" id="2.130.10.10">
    <property type="entry name" value="YVTN repeat-like/Quinoprotein amine dehydrogenase"/>
    <property type="match status" value="1"/>
</dbReference>
<evidence type="ECO:0000313" key="1">
    <source>
        <dbReference type="EMBL" id="MRG91598.1"/>
    </source>
</evidence>
<evidence type="ECO:0000313" key="2">
    <source>
        <dbReference type="Proteomes" id="UP000440224"/>
    </source>
</evidence>
<dbReference type="InterPro" id="IPR015943">
    <property type="entry name" value="WD40/YVTN_repeat-like_dom_sf"/>
</dbReference>
<accession>A0A6N7PHZ3</accession>
<dbReference type="RefSeq" id="WP_153818492.1">
    <property type="nucleotide sequence ID" value="NZ_WJIE01000002.1"/>
</dbReference>
<organism evidence="1 2">
    <name type="scientific">Polyangium spumosum</name>
    <dbReference type="NCBI Taxonomy" id="889282"/>
    <lineage>
        <taxon>Bacteria</taxon>
        <taxon>Pseudomonadati</taxon>
        <taxon>Myxococcota</taxon>
        <taxon>Polyangia</taxon>
        <taxon>Polyangiales</taxon>
        <taxon>Polyangiaceae</taxon>
        <taxon>Polyangium</taxon>
    </lineage>
</organism>
<dbReference type="OrthoDB" id="5419342at2"/>
<comment type="caution">
    <text evidence="1">The sequence shown here is derived from an EMBL/GenBank/DDBJ whole genome shotgun (WGS) entry which is preliminary data.</text>
</comment>
<sequence length="379" mass="39110">MGALLTLLGGCSEPAGAARTCSGVALDGSVLMLAGNLQASGLGRIDATGCMTEIPDISLGADPSLSLGRGGPFVCVRDEGLVRAVDPATLAITRMWVAFGASEGTFELATGGTAKGPHNPHDADLDADGRLWVARFEQPGVAVLEPDGSFGGVVDLSAFADVDGLPEIEAIRVVGDHAYAVVERLDRRTWKPAEDGAIVVIDVASRSVVGSIDLGGKNPFGRMNVAPWDPSGKTVALAMPGDFYAIDPGHAAAIVDLEAREVQGIAEESALDGSISEVALAAPDEVYVIVAGTALENPTRLVRLDPSGKTAPRVLADTREGGRSGNFDYAGLAVVGRHVLLGDRAYGAPAIRIFERATGNEVGALRPERLPPLSLLPLP</sequence>
<reference evidence="1 2" key="1">
    <citation type="submission" date="2019-10" db="EMBL/GenBank/DDBJ databases">
        <title>A soil myxobacterium in the family Polyangiaceae.</title>
        <authorList>
            <person name="Li Y."/>
            <person name="Wang J."/>
        </authorList>
    </citation>
    <scope>NUCLEOTIDE SEQUENCE [LARGE SCALE GENOMIC DNA]</scope>
    <source>
        <strain evidence="1 2">DSM 14734</strain>
    </source>
</reference>
<dbReference type="AlphaFoldDB" id="A0A6N7PHZ3"/>